<keyword evidence="6" id="KW-0597">Phosphoprotein</keyword>
<feature type="domain" description="Tyrosine-protein phosphatase" evidence="14">
    <location>
        <begin position="199"/>
        <end position="364"/>
    </location>
</feature>
<dbReference type="HOGENOM" id="CLU_017787_0_1_1"/>
<comment type="subcellular location">
    <subcellularLocation>
        <location evidence="2">Cytoplasm</location>
    </subcellularLocation>
    <subcellularLocation>
        <location evidence="1">Nucleus</location>
    </subcellularLocation>
</comment>
<dbReference type="PANTHER" id="PTHR23339">
    <property type="entry name" value="TYROSINE SPECIFIC PROTEIN PHOSPHATASE AND DUAL SPECIFICITY PROTEIN PHOSPHATASE"/>
    <property type="match status" value="1"/>
</dbReference>
<dbReference type="InterPro" id="IPR044506">
    <property type="entry name" value="CDC14_C"/>
</dbReference>
<evidence type="ECO:0000259" key="15">
    <source>
        <dbReference type="PROSITE" id="PS50056"/>
    </source>
</evidence>
<keyword evidence="12" id="KW-0469">Meiosis</keyword>
<dbReference type="CDD" id="cd17657">
    <property type="entry name" value="CDC14_N"/>
    <property type="match status" value="1"/>
</dbReference>
<feature type="domain" description="Tyrosine specific protein phosphatases" evidence="15">
    <location>
        <begin position="287"/>
        <end position="349"/>
    </location>
</feature>
<evidence type="ECO:0000256" key="2">
    <source>
        <dbReference type="ARBA" id="ARBA00004496"/>
    </source>
</evidence>
<evidence type="ECO:0000256" key="8">
    <source>
        <dbReference type="ARBA" id="ARBA00022776"/>
    </source>
</evidence>
<dbReference type="EnsemblProtists" id="PYU1_T005018">
    <property type="protein sequence ID" value="PYU1_T005018"/>
    <property type="gene ID" value="PYU1_G005007"/>
</dbReference>
<dbReference type="InterPro" id="IPR000387">
    <property type="entry name" value="Tyr_Pase_dom"/>
</dbReference>
<dbReference type="GO" id="GO:0005737">
    <property type="term" value="C:cytoplasm"/>
    <property type="evidence" value="ECO:0007669"/>
    <property type="project" value="UniProtKB-SubCell"/>
</dbReference>
<dbReference type="EC" id="3.1.3.48" evidence="4"/>
<evidence type="ECO:0000256" key="9">
    <source>
        <dbReference type="ARBA" id="ARBA00022801"/>
    </source>
</evidence>
<sequence>MTAAEKTSEPPPLYDRVVVVPEKLEYAVTSQTTTTAPRPTAAKAGPQAKELYVCIDDELVYARFFADFGPLNLAQTVRFCNDVHQKLAAAAVNGSDSGCGTALVVVYSSDHPHKRANAMALLVLYLVIVHKCTPEQAVARFQSVRPPFGFRDAAYGICTFFITMLDCASAVHKAIQSGIWSLESFSLSEYEHYDQLQHGDVNWIIPGKLMAFSGPQRERIVLDGPGKSTSTLLAQDYATLFRQLSVSCVVRFNEPSTYDRKAFLHAGIQHLDLQYPDGGNPPDEILHKFLRTCERETGAVAVHCKAGLGRTGTNIAAYLMKNYRFTAREAIAWCRICRPGSIVGPQQHYLAVKQRELFQLSPFETITMEKETTGLRRKTKKKQNTNIELRR</sequence>
<evidence type="ECO:0000256" key="4">
    <source>
        <dbReference type="ARBA" id="ARBA00013064"/>
    </source>
</evidence>
<dbReference type="GO" id="GO:0004725">
    <property type="term" value="F:protein tyrosine phosphatase activity"/>
    <property type="evidence" value="ECO:0007669"/>
    <property type="project" value="UniProtKB-EC"/>
</dbReference>
<dbReference type="Pfam" id="PF00782">
    <property type="entry name" value="DSPc"/>
    <property type="match status" value="1"/>
</dbReference>
<dbReference type="eggNOG" id="KOG1720">
    <property type="taxonomic scope" value="Eukaryota"/>
</dbReference>
<dbReference type="SMART" id="SM00404">
    <property type="entry name" value="PTPc_motif"/>
    <property type="match status" value="1"/>
</dbReference>
<dbReference type="VEuPathDB" id="FungiDB:PYU1_G005007"/>
<dbReference type="InterPro" id="IPR020422">
    <property type="entry name" value="TYR_PHOSPHATASE_DUAL_dom"/>
</dbReference>
<dbReference type="FunFam" id="3.90.190.10:FF:000038">
    <property type="entry name" value="Tyrosine-protein phosphatase CDC14"/>
    <property type="match status" value="1"/>
</dbReference>
<dbReference type="SUPFAM" id="SSF52799">
    <property type="entry name" value="(Phosphotyrosine protein) phosphatases II"/>
    <property type="match status" value="2"/>
</dbReference>
<reference evidence="16" key="3">
    <citation type="submission" date="2015-02" db="UniProtKB">
        <authorList>
            <consortium name="EnsemblProtists"/>
        </authorList>
    </citation>
    <scope>IDENTIFICATION</scope>
    <source>
        <strain evidence="16">DAOM BR144</strain>
    </source>
</reference>
<evidence type="ECO:0000313" key="17">
    <source>
        <dbReference type="Proteomes" id="UP000019132"/>
    </source>
</evidence>
<evidence type="ECO:0000313" key="16">
    <source>
        <dbReference type="EnsemblProtists" id="PYU1_T005018"/>
    </source>
</evidence>
<keyword evidence="10" id="KW-0904">Protein phosphatase</keyword>
<evidence type="ECO:0000256" key="13">
    <source>
        <dbReference type="ARBA" id="ARBA00023306"/>
    </source>
</evidence>
<evidence type="ECO:0000256" key="10">
    <source>
        <dbReference type="ARBA" id="ARBA00022912"/>
    </source>
</evidence>
<dbReference type="InParanoid" id="K3WJ76"/>
<dbReference type="AlphaFoldDB" id="K3WJ76"/>
<evidence type="ECO:0000259" key="14">
    <source>
        <dbReference type="PROSITE" id="PS50054"/>
    </source>
</evidence>
<dbReference type="Gene3D" id="3.90.190.10">
    <property type="entry name" value="Protein tyrosine phosphatase superfamily"/>
    <property type="match status" value="2"/>
</dbReference>
<dbReference type="Pfam" id="PF14671">
    <property type="entry name" value="DSPn"/>
    <property type="match status" value="1"/>
</dbReference>
<accession>K3WJ76</accession>
<dbReference type="GO" id="GO:0033554">
    <property type="term" value="P:cellular response to stress"/>
    <property type="evidence" value="ECO:0007669"/>
    <property type="project" value="UniProtKB-ARBA"/>
</dbReference>
<keyword evidence="5" id="KW-0963">Cytoplasm</keyword>
<dbReference type="STRING" id="431595.K3WJ76"/>
<evidence type="ECO:0000256" key="6">
    <source>
        <dbReference type="ARBA" id="ARBA00022553"/>
    </source>
</evidence>
<evidence type="ECO:0000256" key="1">
    <source>
        <dbReference type="ARBA" id="ARBA00004123"/>
    </source>
</evidence>
<reference evidence="17" key="2">
    <citation type="submission" date="2010-04" db="EMBL/GenBank/DDBJ databases">
        <authorList>
            <person name="Buell R."/>
            <person name="Hamilton J."/>
            <person name="Hostetler J."/>
        </authorList>
    </citation>
    <scope>NUCLEOTIDE SEQUENCE [LARGE SCALE GENOMIC DNA]</scope>
    <source>
        <strain evidence="17">DAOM:BR144</strain>
    </source>
</reference>
<evidence type="ECO:0000256" key="3">
    <source>
        <dbReference type="ARBA" id="ARBA00007315"/>
    </source>
</evidence>
<dbReference type="SMART" id="SM00195">
    <property type="entry name" value="DSPc"/>
    <property type="match status" value="1"/>
</dbReference>
<evidence type="ECO:0000256" key="5">
    <source>
        <dbReference type="ARBA" id="ARBA00022490"/>
    </source>
</evidence>
<dbReference type="PROSITE" id="PS50054">
    <property type="entry name" value="TYR_PHOSPHATASE_DUAL"/>
    <property type="match status" value="1"/>
</dbReference>
<dbReference type="Proteomes" id="UP000019132">
    <property type="component" value="Unassembled WGS sequence"/>
</dbReference>
<keyword evidence="17" id="KW-1185">Reference proteome</keyword>
<keyword evidence="9" id="KW-0378">Hydrolase</keyword>
<dbReference type="InterPro" id="IPR050561">
    <property type="entry name" value="PTP"/>
</dbReference>
<comment type="similarity">
    <text evidence="3">Belongs to the protein-tyrosine phosphatase family. Non-receptor class CDC14 subfamily.</text>
</comment>
<dbReference type="OMA" id="MWVQGDM"/>
<dbReference type="GO" id="GO:0051301">
    <property type="term" value="P:cell division"/>
    <property type="evidence" value="ECO:0007669"/>
    <property type="project" value="UniProtKB-KW"/>
</dbReference>
<dbReference type="InterPro" id="IPR029021">
    <property type="entry name" value="Prot-tyrosine_phosphatase-like"/>
</dbReference>
<evidence type="ECO:0000256" key="12">
    <source>
        <dbReference type="ARBA" id="ARBA00023254"/>
    </source>
</evidence>
<evidence type="ECO:0000256" key="11">
    <source>
        <dbReference type="ARBA" id="ARBA00023242"/>
    </source>
</evidence>
<dbReference type="EMBL" id="GL376564">
    <property type="status" value="NOT_ANNOTATED_CDS"/>
    <property type="molecule type" value="Genomic_DNA"/>
</dbReference>
<dbReference type="CDD" id="cd14499">
    <property type="entry name" value="CDC14_C"/>
    <property type="match status" value="1"/>
</dbReference>
<keyword evidence="8" id="KW-0498">Mitosis</keyword>
<name>K3WJ76_GLOUD</name>
<reference evidence="17" key="1">
    <citation type="journal article" date="2010" name="Genome Biol.">
        <title>Genome sequence of the necrotrophic plant pathogen Pythium ultimum reveals original pathogenicity mechanisms and effector repertoire.</title>
        <authorList>
            <person name="Levesque C.A."/>
            <person name="Brouwer H."/>
            <person name="Cano L."/>
            <person name="Hamilton J.P."/>
            <person name="Holt C."/>
            <person name="Huitema E."/>
            <person name="Raffaele S."/>
            <person name="Robideau G.P."/>
            <person name="Thines M."/>
            <person name="Win J."/>
            <person name="Zerillo M.M."/>
            <person name="Beakes G.W."/>
            <person name="Boore J.L."/>
            <person name="Busam D."/>
            <person name="Dumas B."/>
            <person name="Ferriera S."/>
            <person name="Fuerstenberg S.I."/>
            <person name="Gachon C.M."/>
            <person name="Gaulin E."/>
            <person name="Govers F."/>
            <person name="Grenville-Briggs L."/>
            <person name="Horner N."/>
            <person name="Hostetler J."/>
            <person name="Jiang R.H."/>
            <person name="Johnson J."/>
            <person name="Krajaejun T."/>
            <person name="Lin H."/>
            <person name="Meijer H.J."/>
            <person name="Moore B."/>
            <person name="Morris P."/>
            <person name="Phuntmart V."/>
            <person name="Puiu D."/>
            <person name="Shetty J."/>
            <person name="Stajich J.E."/>
            <person name="Tripathy S."/>
            <person name="Wawra S."/>
            <person name="van West P."/>
            <person name="Whitty B.R."/>
            <person name="Coutinho P.M."/>
            <person name="Henrissat B."/>
            <person name="Martin F."/>
            <person name="Thomas P.D."/>
            <person name="Tyler B.M."/>
            <person name="De Vries R.P."/>
            <person name="Kamoun S."/>
            <person name="Yandell M."/>
            <person name="Tisserat N."/>
            <person name="Buell C.R."/>
        </authorList>
    </citation>
    <scope>NUCLEOTIDE SEQUENCE</scope>
    <source>
        <strain evidence="17">DAOM:BR144</strain>
    </source>
</reference>
<proteinExistence type="inferred from homology"/>
<dbReference type="GO" id="GO:0005856">
    <property type="term" value="C:cytoskeleton"/>
    <property type="evidence" value="ECO:0007669"/>
    <property type="project" value="UniProtKB-ARBA"/>
</dbReference>
<dbReference type="InterPro" id="IPR000340">
    <property type="entry name" value="Dual-sp_phosphatase_cat-dom"/>
</dbReference>
<dbReference type="InterPro" id="IPR003595">
    <property type="entry name" value="Tyr_Pase_cat"/>
</dbReference>
<dbReference type="GO" id="GO:0000278">
    <property type="term" value="P:mitotic cell cycle"/>
    <property type="evidence" value="ECO:0007669"/>
    <property type="project" value="UniProtKB-ARBA"/>
</dbReference>
<dbReference type="GO" id="GO:0007096">
    <property type="term" value="P:regulation of exit from mitosis"/>
    <property type="evidence" value="ECO:0007669"/>
    <property type="project" value="UniProtKB-ARBA"/>
</dbReference>
<keyword evidence="13" id="KW-0131">Cell cycle</keyword>
<dbReference type="GO" id="GO:0051321">
    <property type="term" value="P:meiotic cell cycle"/>
    <property type="evidence" value="ECO:0007669"/>
    <property type="project" value="UniProtKB-KW"/>
</dbReference>
<dbReference type="PROSITE" id="PS50056">
    <property type="entry name" value="TYR_PHOSPHATASE_2"/>
    <property type="match status" value="1"/>
</dbReference>
<dbReference type="GO" id="GO:0031981">
    <property type="term" value="C:nuclear lumen"/>
    <property type="evidence" value="ECO:0007669"/>
    <property type="project" value="UniProtKB-ARBA"/>
</dbReference>
<dbReference type="GO" id="GO:0032954">
    <property type="term" value="P:regulation of cytokinetic process"/>
    <property type="evidence" value="ECO:0007669"/>
    <property type="project" value="UniProtKB-ARBA"/>
</dbReference>
<keyword evidence="7" id="KW-0132">Cell division</keyword>
<dbReference type="InterPro" id="IPR029260">
    <property type="entry name" value="DSPn"/>
</dbReference>
<dbReference type="InterPro" id="IPR016130">
    <property type="entry name" value="Tyr_Pase_AS"/>
</dbReference>
<keyword evidence="11" id="KW-0539">Nucleus</keyword>
<evidence type="ECO:0000256" key="7">
    <source>
        <dbReference type="ARBA" id="ARBA00022618"/>
    </source>
</evidence>
<dbReference type="PROSITE" id="PS00383">
    <property type="entry name" value="TYR_PHOSPHATASE_1"/>
    <property type="match status" value="1"/>
</dbReference>
<organism evidence="16 17">
    <name type="scientific">Globisporangium ultimum (strain ATCC 200006 / CBS 805.95 / DAOM BR144)</name>
    <name type="common">Pythium ultimum</name>
    <dbReference type="NCBI Taxonomy" id="431595"/>
    <lineage>
        <taxon>Eukaryota</taxon>
        <taxon>Sar</taxon>
        <taxon>Stramenopiles</taxon>
        <taxon>Oomycota</taxon>
        <taxon>Peronosporomycetes</taxon>
        <taxon>Pythiales</taxon>
        <taxon>Pythiaceae</taxon>
        <taxon>Globisporangium</taxon>
    </lineage>
</organism>
<protein>
    <recommendedName>
        <fullName evidence="4">protein-tyrosine-phosphatase</fullName>
        <ecNumber evidence="4">3.1.3.48</ecNumber>
    </recommendedName>
</protein>